<organism evidence="1 2">
    <name type="scientific">Synaphobranchus kaupii</name>
    <name type="common">Kaup's arrowtooth eel</name>
    <dbReference type="NCBI Taxonomy" id="118154"/>
    <lineage>
        <taxon>Eukaryota</taxon>
        <taxon>Metazoa</taxon>
        <taxon>Chordata</taxon>
        <taxon>Craniata</taxon>
        <taxon>Vertebrata</taxon>
        <taxon>Euteleostomi</taxon>
        <taxon>Actinopterygii</taxon>
        <taxon>Neopterygii</taxon>
        <taxon>Teleostei</taxon>
        <taxon>Anguilliformes</taxon>
        <taxon>Synaphobranchidae</taxon>
        <taxon>Synaphobranchus</taxon>
    </lineage>
</organism>
<dbReference type="EMBL" id="JAINUF010000010">
    <property type="protein sequence ID" value="KAJ8347631.1"/>
    <property type="molecule type" value="Genomic_DNA"/>
</dbReference>
<dbReference type="Proteomes" id="UP001152622">
    <property type="component" value="Chromosome 10"/>
</dbReference>
<evidence type="ECO:0000313" key="1">
    <source>
        <dbReference type="EMBL" id="KAJ8347631.1"/>
    </source>
</evidence>
<accession>A0A9Q1EYQ5</accession>
<dbReference type="AlphaFoldDB" id="A0A9Q1EYQ5"/>
<comment type="caution">
    <text evidence="1">The sequence shown here is derived from an EMBL/GenBank/DDBJ whole genome shotgun (WGS) entry which is preliminary data.</text>
</comment>
<protein>
    <submittedName>
        <fullName evidence="1">Uncharacterized protein</fullName>
    </submittedName>
</protein>
<sequence>MPIATHGSPQSCRLNKIPRMLCRLADRDPSSVIAELLWNSGGSFERGCLAWPCSTSGAHIVTVGASSIAAQAELNPGLPPGKAIMLIHLIKAYVLIIIQRSALQRFGELCAAPLPLGNPRQMPRYPGGRDPCMTGGAGIALQGPSELEERAHLYATPWHAAK</sequence>
<reference evidence="1" key="1">
    <citation type="journal article" date="2023" name="Science">
        <title>Genome structures resolve the early diversification of teleost fishes.</title>
        <authorList>
            <person name="Parey E."/>
            <person name="Louis A."/>
            <person name="Montfort J."/>
            <person name="Bouchez O."/>
            <person name="Roques C."/>
            <person name="Iampietro C."/>
            <person name="Lluch J."/>
            <person name="Castinel A."/>
            <person name="Donnadieu C."/>
            <person name="Desvignes T."/>
            <person name="Floi Bucao C."/>
            <person name="Jouanno E."/>
            <person name="Wen M."/>
            <person name="Mejri S."/>
            <person name="Dirks R."/>
            <person name="Jansen H."/>
            <person name="Henkel C."/>
            <person name="Chen W.J."/>
            <person name="Zahm M."/>
            <person name="Cabau C."/>
            <person name="Klopp C."/>
            <person name="Thompson A.W."/>
            <person name="Robinson-Rechavi M."/>
            <person name="Braasch I."/>
            <person name="Lecointre G."/>
            <person name="Bobe J."/>
            <person name="Postlethwait J.H."/>
            <person name="Berthelot C."/>
            <person name="Roest Crollius H."/>
            <person name="Guiguen Y."/>
        </authorList>
    </citation>
    <scope>NUCLEOTIDE SEQUENCE</scope>
    <source>
        <strain evidence="1">WJC10195</strain>
    </source>
</reference>
<name>A0A9Q1EYQ5_SYNKA</name>
<evidence type="ECO:0000313" key="2">
    <source>
        <dbReference type="Proteomes" id="UP001152622"/>
    </source>
</evidence>
<proteinExistence type="predicted"/>
<keyword evidence="2" id="KW-1185">Reference proteome</keyword>
<gene>
    <name evidence="1" type="ORF">SKAU_G00262200</name>
</gene>